<organism evidence="1 2">
    <name type="scientific">Streptococcus sanguinis SK1056</name>
    <dbReference type="NCBI Taxonomy" id="888820"/>
    <lineage>
        <taxon>Bacteria</taxon>
        <taxon>Bacillati</taxon>
        <taxon>Bacillota</taxon>
        <taxon>Bacilli</taxon>
        <taxon>Lactobacillales</taxon>
        <taxon>Streptococcaceae</taxon>
        <taxon>Streptococcus</taxon>
    </lineage>
</organism>
<dbReference type="HOGENOM" id="CLU_2994869_0_0_9"/>
<gene>
    <name evidence="1" type="ORF">HMPREF9393_1547</name>
</gene>
<dbReference type="Proteomes" id="UP000004171">
    <property type="component" value="Unassembled WGS sequence"/>
</dbReference>
<protein>
    <submittedName>
        <fullName evidence="1">Uncharacterized protein</fullName>
    </submittedName>
</protein>
<evidence type="ECO:0000313" key="2">
    <source>
        <dbReference type="Proteomes" id="UP000004171"/>
    </source>
</evidence>
<sequence>MGLFIFIKLFKNQLEANLQADFVYSLFPQLFAVRNMIKKLENQNLLVPDSSKKVIMI</sequence>
<name>F3UDE0_STRSA</name>
<reference evidence="1 2" key="1">
    <citation type="submission" date="2011-03" db="EMBL/GenBank/DDBJ databases">
        <authorList>
            <person name="Muzny D."/>
            <person name="Qin X."/>
            <person name="Deng J."/>
            <person name="Jiang H."/>
            <person name="Liu Y."/>
            <person name="Qu J."/>
            <person name="Song X.-Z."/>
            <person name="Zhang L."/>
            <person name="Thornton R."/>
            <person name="Coyle M."/>
            <person name="Francisco L."/>
            <person name="Jackson L."/>
            <person name="Javaid M."/>
            <person name="Korchina V."/>
            <person name="Kovar C."/>
            <person name="Mata R."/>
            <person name="Mathew T."/>
            <person name="Ngo R."/>
            <person name="Nguyen L."/>
            <person name="Nguyen N."/>
            <person name="Okwuonu G."/>
            <person name="Ongeri F."/>
            <person name="Pham C."/>
            <person name="Simmons D."/>
            <person name="Wilczek-Boney K."/>
            <person name="Hale W."/>
            <person name="Jakkamsetti A."/>
            <person name="Pham P."/>
            <person name="Ruth R."/>
            <person name="San Lucas F."/>
            <person name="Warren J."/>
            <person name="Zhang J."/>
            <person name="Zhao Z."/>
            <person name="Zhou C."/>
            <person name="Zhu D."/>
            <person name="Lee S."/>
            <person name="Bess C."/>
            <person name="Blankenburg K."/>
            <person name="Forbes L."/>
            <person name="Fu Q."/>
            <person name="Gubbala S."/>
            <person name="Hirani K."/>
            <person name="Jayaseelan J.C."/>
            <person name="Lara F."/>
            <person name="Munidasa M."/>
            <person name="Palculict T."/>
            <person name="Patil S."/>
            <person name="Pu L.-L."/>
            <person name="Saada N."/>
            <person name="Tang L."/>
            <person name="Weissenberger G."/>
            <person name="Zhu Y."/>
            <person name="Hemphill L."/>
            <person name="Shang Y."/>
            <person name="Youmans B."/>
            <person name="Ayvaz T."/>
            <person name="Ross M."/>
            <person name="Santibanez J."/>
            <person name="Aqrawi P."/>
            <person name="Gross S."/>
            <person name="Joshi V."/>
            <person name="Fowler G."/>
            <person name="Nazareth L."/>
            <person name="Reid J."/>
            <person name="Worley K."/>
            <person name="Petrosino J."/>
            <person name="Highlander S."/>
            <person name="Gibbs R."/>
        </authorList>
    </citation>
    <scope>NUCLEOTIDE SEQUENCE [LARGE SCALE GENOMIC DNA]</scope>
    <source>
        <strain evidence="1 2">SK1056</strain>
    </source>
</reference>
<accession>F3UDE0</accession>
<dbReference type="PATRIC" id="fig|888820.3.peg.1515"/>
<proteinExistence type="predicted"/>
<evidence type="ECO:0000313" key="1">
    <source>
        <dbReference type="EMBL" id="EGJ37766.1"/>
    </source>
</evidence>
<dbReference type="AlphaFoldDB" id="F3UDE0"/>
<dbReference type="EMBL" id="AFFL01000004">
    <property type="protein sequence ID" value="EGJ37766.1"/>
    <property type="molecule type" value="Genomic_DNA"/>
</dbReference>
<comment type="caution">
    <text evidence="1">The sequence shown here is derived from an EMBL/GenBank/DDBJ whole genome shotgun (WGS) entry which is preliminary data.</text>
</comment>